<feature type="chain" id="PRO_5036402416" evidence="1">
    <location>
        <begin position="28"/>
        <end position="333"/>
    </location>
</feature>
<dbReference type="EMBL" id="LR899827">
    <property type="protein sequence ID" value="CAD7242730.1"/>
    <property type="molecule type" value="Genomic_DNA"/>
</dbReference>
<feature type="signal peptide" evidence="1">
    <location>
        <begin position="1"/>
        <end position="27"/>
    </location>
</feature>
<dbReference type="EMBL" id="CAJPEV010000310">
    <property type="protein sequence ID" value="CAG0883795.1"/>
    <property type="molecule type" value="Genomic_DNA"/>
</dbReference>
<evidence type="ECO:0000313" key="3">
    <source>
        <dbReference type="Proteomes" id="UP000677054"/>
    </source>
</evidence>
<dbReference type="OrthoDB" id="204305at2759"/>
<sequence length="333" mass="38434">MPKRWFVLCLSLFLCLLLLSPLPSIKPIPRRLYDVIRSGSAALDLPCDCDSGRPVDGAVPSTCSARATSRGPGQRVVSYSLFGSARNNGRATGRFEGLFAENAENIKARYPGWTMRVYTNYKPEIPEQREWMCGMQCNHSHVDFCLVDRLPGLGNITGLQNQGRMWRFLPGMDPLVDVFLSRDSDSLILDRERAAVQEWLDSDFMFHIMRDHPGHYAYILAGLWGAKPHMDRELMANLTRRMLFHTESKHRKTFDQEVLRRVLWPATKDRMMAHDSYYCTNPNFRGPTYRPFPTRIEGRLFVSYGPRFANTKRNNRKCPAKCRPPDHQDWELC</sequence>
<dbReference type="AlphaFoldDB" id="A0A7R8X4Q7"/>
<evidence type="ECO:0000256" key="1">
    <source>
        <dbReference type="SAM" id="SignalP"/>
    </source>
</evidence>
<reference evidence="2" key="1">
    <citation type="submission" date="2020-11" db="EMBL/GenBank/DDBJ databases">
        <authorList>
            <person name="Tran Van P."/>
        </authorList>
    </citation>
    <scope>NUCLEOTIDE SEQUENCE</scope>
</reference>
<name>A0A7R8X4Q7_9CRUS</name>
<gene>
    <name evidence="2" type="ORF">DSTB1V02_LOCUS2682</name>
</gene>
<keyword evidence="1" id="KW-0732">Signal</keyword>
<evidence type="ECO:0000313" key="2">
    <source>
        <dbReference type="EMBL" id="CAD7242730.1"/>
    </source>
</evidence>
<accession>A0A7R8X4Q7</accession>
<dbReference type="Proteomes" id="UP000677054">
    <property type="component" value="Unassembled WGS sequence"/>
</dbReference>
<keyword evidence="3" id="KW-1185">Reference proteome</keyword>
<organism evidence="2">
    <name type="scientific">Darwinula stevensoni</name>
    <dbReference type="NCBI Taxonomy" id="69355"/>
    <lineage>
        <taxon>Eukaryota</taxon>
        <taxon>Metazoa</taxon>
        <taxon>Ecdysozoa</taxon>
        <taxon>Arthropoda</taxon>
        <taxon>Crustacea</taxon>
        <taxon>Oligostraca</taxon>
        <taxon>Ostracoda</taxon>
        <taxon>Podocopa</taxon>
        <taxon>Podocopida</taxon>
        <taxon>Darwinulocopina</taxon>
        <taxon>Darwinuloidea</taxon>
        <taxon>Darwinulidae</taxon>
        <taxon>Darwinula</taxon>
    </lineage>
</organism>
<proteinExistence type="predicted"/>
<protein>
    <submittedName>
        <fullName evidence="2">Uncharacterized protein</fullName>
    </submittedName>
</protein>